<proteinExistence type="predicted"/>
<accession>A0A4C1TY30</accession>
<keyword evidence="3" id="KW-1185">Reference proteome</keyword>
<dbReference type="EMBL" id="BGZK01000103">
    <property type="protein sequence ID" value="GBP18955.1"/>
    <property type="molecule type" value="Genomic_DNA"/>
</dbReference>
<feature type="compositionally biased region" description="Basic and acidic residues" evidence="1">
    <location>
        <begin position="105"/>
        <end position="125"/>
    </location>
</feature>
<dbReference type="Proteomes" id="UP000299102">
    <property type="component" value="Unassembled WGS sequence"/>
</dbReference>
<comment type="caution">
    <text evidence="2">The sequence shown here is derived from an EMBL/GenBank/DDBJ whole genome shotgun (WGS) entry which is preliminary data.</text>
</comment>
<evidence type="ECO:0000313" key="3">
    <source>
        <dbReference type="Proteomes" id="UP000299102"/>
    </source>
</evidence>
<evidence type="ECO:0000256" key="1">
    <source>
        <dbReference type="SAM" id="MobiDB-lite"/>
    </source>
</evidence>
<evidence type="ECO:0000313" key="2">
    <source>
        <dbReference type="EMBL" id="GBP18955.1"/>
    </source>
</evidence>
<dbReference type="AlphaFoldDB" id="A0A4C1TY30"/>
<feature type="region of interest" description="Disordered" evidence="1">
    <location>
        <begin position="1"/>
        <end position="125"/>
    </location>
</feature>
<gene>
    <name evidence="2" type="ORF">EVAR_78423_1</name>
</gene>
<sequence length="125" mass="14378">MQARRRIPRALSPAALVMPPRSRRRRRAPPCSRPHGEASDATDNGRGMRPAPAEGAAAVLDSSPCRMLSKKVVGEEDKKNCQREKNKERRERKRERESTCTVPLSKHELNVRAQRERERKIDPYR</sequence>
<name>A0A4C1TY30_EUMVA</name>
<organism evidence="2 3">
    <name type="scientific">Eumeta variegata</name>
    <name type="common">Bagworm moth</name>
    <name type="synonym">Eumeta japonica</name>
    <dbReference type="NCBI Taxonomy" id="151549"/>
    <lineage>
        <taxon>Eukaryota</taxon>
        <taxon>Metazoa</taxon>
        <taxon>Ecdysozoa</taxon>
        <taxon>Arthropoda</taxon>
        <taxon>Hexapoda</taxon>
        <taxon>Insecta</taxon>
        <taxon>Pterygota</taxon>
        <taxon>Neoptera</taxon>
        <taxon>Endopterygota</taxon>
        <taxon>Lepidoptera</taxon>
        <taxon>Glossata</taxon>
        <taxon>Ditrysia</taxon>
        <taxon>Tineoidea</taxon>
        <taxon>Psychidae</taxon>
        <taxon>Oiketicinae</taxon>
        <taxon>Eumeta</taxon>
    </lineage>
</organism>
<feature type="compositionally biased region" description="Basic and acidic residues" evidence="1">
    <location>
        <begin position="72"/>
        <end position="98"/>
    </location>
</feature>
<reference evidence="2 3" key="1">
    <citation type="journal article" date="2019" name="Commun. Biol.">
        <title>The bagworm genome reveals a unique fibroin gene that provides high tensile strength.</title>
        <authorList>
            <person name="Kono N."/>
            <person name="Nakamura H."/>
            <person name="Ohtoshi R."/>
            <person name="Tomita M."/>
            <person name="Numata K."/>
            <person name="Arakawa K."/>
        </authorList>
    </citation>
    <scope>NUCLEOTIDE SEQUENCE [LARGE SCALE GENOMIC DNA]</scope>
</reference>
<protein>
    <submittedName>
        <fullName evidence="2">Uncharacterized protein</fullName>
    </submittedName>
</protein>